<feature type="compositionally biased region" description="Low complexity" evidence="1">
    <location>
        <begin position="332"/>
        <end position="343"/>
    </location>
</feature>
<evidence type="ECO:0000313" key="2">
    <source>
        <dbReference type="EMBL" id="ATL25076.1"/>
    </source>
</evidence>
<accession>A0A291Q0Q2</accession>
<evidence type="ECO:0000313" key="3">
    <source>
        <dbReference type="Proteomes" id="UP000221011"/>
    </source>
</evidence>
<feature type="region of interest" description="Disordered" evidence="1">
    <location>
        <begin position="332"/>
        <end position="361"/>
    </location>
</feature>
<keyword evidence="3" id="KW-1185">Reference proteome</keyword>
<feature type="compositionally biased region" description="Polar residues" evidence="1">
    <location>
        <begin position="141"/>
        <end position="151"/>
    </location>
</feature>
<protein>
    <submittedName>
        <fullName evidence="2">Putative cell-wall-anchored protein SasA (LPXTG motif)</fullName>
    </submittedName>
</protein>
<feature type="region of interest" description="Disordered" evidence="1">
    <location>
        <begin position="138"/>
        <end position="168"/>
    </location>
</feature>
<proteinExistence type="predicted"/>
<feature type="compositionally biased region" description="Basic and acidic residues" evidence="1">
    <location>
        <begin position="424"/>
        <end position="440"/>
    </location>
</feature>
<dbReference type="Proteomes" id="UP000221011">
    <property type="component" value="Chromosome"/>
</dbReference>
<sequence>MSGLVRICRSALAARVRGSFCKESSTEVHTVVRRSPGPRNGRAVRSRYDVASANSSGSSSRTSAPVSTSLHATVLRQAVVREVTSTGMPSSSSALSLRIAVPYSAGGSSSKPSRTGVISPASSRDAANKVPSVVAARGRYSATSRSTSQVRSGVVPGSQAARGKSTGTAVPGVRLLTRSSVQHMASTLLPEPGLPSTTMRLDGTSSKAVAIDARQLSPGCGSGAGRPRRMFRVSSVSSLSAHLQRTFSGSGSCSLRSRASSAHWTRTASASPSAVCRSTAPGSGGASVRRRMSTSSAAADTMTPTTDTTNAGPSYCTCSPCPWATLRSVTASTTSAAQPTPTHSLRRVQTSRPRMPSPPEPLVSCGAERFKEGAPGGGSLPFCEGALGGERVARVCLARAAFPLCPVHCAPALPPGRGRHRRGREQPALRSRTEEIVQKK</sequence>
<feature type="compositionally biased region" description="Low complexity" evidence="1">
    <location>
        <begin position="51"/>
        <end position="68"/>
    </location>
</feature>
<feature type="compositionally biased region" description="Low complexity" evidence="1">
    <location>
        <begin position="293"/>
        <end position="309"/>
    </location>
</feature>
<name>A0A291Q0Q2_9ACTN</name>
<organism evidence="2 3">
    <name type="scientific">Streptomyces formicae</name>
    <dbReference type="NCBI Taxonomy" id="1616117"/>
    <lineage>
        <taxon>Bacteria</taxon>
        <taxon>Bacillati</taxon>
        <taxon>Actinomycetota</taxon>
        <taxon>Actinomycetes</taxon>
        <taxon>Kitasatosporales</taxon>
        <taxon>Streptomycetaceae</taxon>
        <taxon>Streptomyces</taxon>
    </lineage>
</organism>
<feature type="region of interest" description="Disordered" evidence="1">
    <location>
        <begin position="48"/>
        <end position="68"/>
    </location>
</feature>
<feature type="region of interest" description="Disordered" evidence="1">
    <location>
        <begin position="413"/>
        <end position="440"/>
    </location>
</feature>
<dbReference type="AlphaFoldDB" id="A0A291Q0Q2"/>
<feature type="region of interest" description="Disordered" evidence="1">
    <location>
        <begin position="104"/>
        <end position="123"/>
    </location>
</feature>
<dbReference type="EMBL" id="CP022685">
    <property type="protein sequence ID" value="ATL25076.1"/>
    <property type="molecule type" value="Genomic_DNA"/>
</dbReference>
<dbReference type="KEGG" id="sfk:KY5_0058"/>
<gene>
    <name evidence="2" type="ORF">KY5_0058</name>
</gene>
<evidence type="ECO:0000256" key="1">
    <source>
        <dbReference type="SAM" id="MobiDB-lite"/>
    </source>
</evidence>
<feature type="region of interest" description="Disordered" evidence="1">
    <location>
        <begin position="274"/>
        <end position="309"/>
    </location>
</feature>
<reference evidence="2 3" key="1">
    <citation type="submission" date="2017-08" db="EMBL/GenBank/DDBJ databases">
        <title>Complete Genome Sequence of Streptomyces formicae KY5, the formicamycin producer.</title>
        <authorList>
            <person name="Holmes N.A."/>
            <person name="Devine R."/>
            <person name="Qin Z."/>
            <person name="Seipke R.F."/>
            <person name="Wilkinson B."/>
            <person name="Hutchings M.I."/>
        </authorList>
    </citation>
    <scope>NUCLEOTIDE SEQUENCE [LARGE SCALE GENOMIC DNA]</scope>
    <source>
        <strain evidence="2 3">KY5</strain>
    </source>
</reference>